<reference evidence="2" key="1">
    <citation type="journal article" date="2023" name="Mar. Drugs">
        <title>Gemmata algarum, a Novel Planctomycete Isolated from an Algal Mat, Displays Antimicrobial Activity.</title>
        <authorList>
            <person name="Kumar G."/>
            <person name="Kallscheuer N."/>
            <person name="Kashif M."/>
            <person name="Ahamad S."/>
            <person name="Jagadeeshwari U."/>
            <person name="Pannikurungottu S."/>
            <person name="Haufschild T."/>
            <person name="Kabuu M."/>
            <person name="Sasikala C."/>
            <person name="Jogler C."/>
            <person name="Ramana C."/>
        </authorList>
    </citation>
    <scope>NUCLEOTIDE SEQUENCE [LARGE SCALE GENOMIC DNA]</scope>
    <source>
        <strain evidence="2">JC673</strain>
    </source>
</reference>
<dbReference type="NCBIfam" id="TIGR02574">
    <property type="entry name" value="stabl_TIGR02574"/>
    <property type="match status" value="1"/>
</dbReference>
<organism evidence="1 2">
    <name type="scientific">Gemmata algarum</name>
    <dbReference type="NCBI Taxonomy" id="2975278"/>
    <lineage>
        <taxon>Bacteria</taxon>
        <taxon>Pseudomonadati</taxon>
        <taxon>Planctomycetota</taxon>
        <taxon>Planctomycetia</taxon>
        <taxon>Gemmatales</taxon>
        <taxon>Gemmataceae</taxon>
        <taxon>Gemmata</taxon>
    </lineage>
</organism>
<dbReference type="RefSeq" id="WP_320685705.1">
    <property type="nucleotide sequence ID" value="NZ_JAXBLV010000056.1"/>
</dbReference>
<proteinExistence type="predicted"/>
<sequence length="88" mass="9809">MNTTATPATPEARDVLDRALKLSAPEREVIARRLMDSVAPPPGVYESEDALRAELLRRIEDIESGRVKALTYEEAMAAIRKAREDRTS</sequence>
<gene>
    <name evidence="1" type="ORF">R5W23_005992</name>
</gene>
<accession>A0ABU5EUG4</accession>
<dbReference type="EMBL" id="JAXBLV010000056">
    <property type="protein sequence ID" value="MDY3558835.1"/>
    <property type="molecule type" value="Genomic_DNA"/>
</dbReference>
<evidence type="ECO:0000313" key="1">
    <source>
        <dbReference type="EMBL" id="MDY3558835.1"/>
    </source>
</evidence>
<dbReference type="Proteomes" id="UP001272242">
    <property type="component" value="Unassembled WGS sequence"/>
</dbReference>
<dbReference type="Pfam" id="PF09720">
    <property type="entry name" value="Unstab_antitox"/>
    <property type="match status" value="1"/>
</dbReference>
<evidence type="ECO:0000313" key="2">
    <source>
        <dbReference type="Proteomes" id="UP001272242"/>
    </source>
</evidence>
<dbReference type="InterPro" id="IPR013406">
    <property type="entry name" value="CHP02574_addiction_mod"/>
</dbReference>
<protein>
    <submittedName>
        <fullName evidence="1">Addiction module protein</fullName>
    </submittedName>
</protein>
<name>A0ABU5EUG4_9BACT</name>
<comment type="caution">
    <text evidence="1">The sequence shown here is derived from an EMBL/GenBank/DDBJ whole genome shotgun (WGS) entry which is preliminary data.</text>
</comment>
<keyword evidence="2" id="KW-1185">Reference proteome</keyword>